<sequence length="305" mass="33821">MADFASALNDRDVLLLFGLTPPRASVTAEKADQIAEVTLRRLEGMPLDGLVLYDLDDESDRTEEERPFPFMRTMDPADFLADHLTGWSEAAVVYRSVGKYTPEELTTWLDSVPPGQPTVMVGASTSGKQVRTNLPEAQALCRSRRPDVPLGAVAIPERHKEKSNEHERLIAKQEAGVSFFVTQVVYDVTAAKNLASDYVYACRDRGLEPARMVFTLSLCGSTKTLQFLQWLGVDVPRWVQNELTNSRDPLGLSVVHALDTARELRAFCAHLGLRCGFNVESVSTRRAEIEAAVHVARQIAFEMGD</sequence>
<reference evidence="3" key="1">
    <citation type="journal article" date="2019" name="Int. J. Syst. Evol. Microbiol.">
        <title>The Global Catalogue of Microorganisms (GCM) 10K type strain sequencing project: providing services to taxonomists for standard genome sequencing and annotation.</title>
        <authorList>
            <consortium name="The Broad Institute Genomics Platform"/>
            <consortium name="The Broad Institute Genome Sequencing Center for Infectious Disease"/>
            <person name="Wu L."/>
            <person name="Ma J."/>
        </authorList>
    </citation>
    <scope>NUCLEOTIDE SEQUENCE [LARGE SCALE GENOMIC DNA]</scope>
    <source>
        <strain evidence="3">NBRC 113072</strain>
    </source>
</reference>
<name>A0ABQ6IJE3_9MICO</name>
<dbReference type="SUPFAM" id="SSF51730">
    <property type="entry name" value="FAD-linked oxidoreductase"/>
    <property type="match status" value="1"/>
</dbReference>
<organism evidence="2 3">
    <name type="scientific">Mobilicoccus caccae</name>
    <dbReference type="NCBI Taxonomy" id="1859295"/>
    <lineage>
        <taxon>Bacteria</taxon>
        <taxon>Bacillati</taxon>
        <taxon>Actinomycetota</taxon>
        <taxon>Actinomycetes</taxon>
        <taxon>Micrococcales</taxon>
        <taxon>Dermatophilaceae</taxon>
        <taxon>Mobilicoccus</taxon>
    </lineage>
</organism>
<evidence type="ECO:0008006" key="4">
    <source>
        <dbReference type="Google" id="ProtNLM"/>
    </source>
</evidence>
<keyword evidence="1" id="KW-0560">Oxidoreductase</keyword>
<evidence type="ECO:0000313" key="3">
    <source>
        <dbReference type="Proteomes" id="UP001157126"/>
    </source>
</evidence>
<gene>
    <name evidence="2" type="ORF">GCM10025883_00790</name>
</gene>
<evidence type="ECO:0000313" key="2">
    <source>
        <dbReference type="EMBL" id="GMA38034.1"/>
    </source>
</evidence>
<dbReference type="InterPro" id="IPR029041">
    <property type="entry name" value="FAD-linked_oxidoreductase-like"/>
</dbReference>
<dbReference type="RefSeq" id="WP_284302138.1">
    <property type="nucleotide sequence ID" value="NZ_BSUO01000001.1"/>
</dbReference>
<dbReference type="EMBL" id="BSUO01000001">
    <property type="protein sequence ID" value="GMA38034.1"/>
    <property type="molecule type" value="Genomic_DNA"/>
</dbReference>
<dbReference type="Gene3D" id="3.20.20.220">
    <property type="match status" value="1"/>
</dbReference>
<protein>
    <recommendedName>
        <fullName evidence="4">Methylenetetrahydrofolate reductase</fullName>
    </recommendedName>
</protein>
<proteinExistence type="predicted"/>
<keyword evidence="3" id="KW-1185">Reference proteome</keyword>
<evidence type="ECO:0000256" key="1">
    <source>
        <dbReference type="ARBA" id="ARBA00023002"/>
    </source>
</evidence>
<accession>A0ABQ6IJE3</accession>
<comment type="caution">
    <text evidence="2">The sequence shown here is derived from an EMBL/GenBank/DDBJ whole genome shotgun (WGS) entry which is preliminary data.</text>
</comment>
<dbReference type="Proteomes" id="UP001157126">
    <property type="component" value="Unassembled WGS sequence"/>
</dbReference>